<reference evidence="6" key="2">
    <citation type="journal article" date="2013" name="PLoS Genet.">
        <title>Comparative genome structure, secondary metabolite, and effector coding capacity across Cochliobolus pathogens.</title>
        <authorList>
            <person name="Condon B.J."/>
            <person name="Leng Y."/>
            <person name="Wu D."/>
            <person name="Bushley K.E."/>
            <person name="Ohm R.A."/>
            <person name="Otillar R."/>
            <person name="Martin J."/>
            <person name="Schackwitz W."/>
            <person name="Grimwood J."/>
            <person name="MohdZainudin N."/>
            <person name="Xue C."/>
            <person name="Wang R."/>
            <person name="Manning V.A."/>
            <person name="Dhillon B."/>
            <person name="Tu Z.J."/>
            <person name="Steffenson B.J."/>
            <person name="Salamov A."/>
            <person name="Sun H."/>
            <person name="Lowry S."/>
            <person name="LaButti K."/>
            <person name="Han J."/>
            <person name="Copeland A."/>
            <person name="Lindquist E."/>
            <person name="Barry K."/>
            <person name="Schmutz J."/>
            <person name="Baker S.E."/>
            <person name="Ciuffetti L.M."/>
            <person name="Grigoriev I.V."/>
            <person name="Zhong S."/>
            <person name="Turgeon B.G."/>
        </authorList>
    </citation>
    <scope>NUCLEOTIDE SEQUENCE [LARGE SCALE GENOMIC DNA]</scope>
    <source>
        <strain evidence="6">C4 / ATCC 48331 / race T</strain>
    </source>
</reference>
<keyword evidence="2" id="KW-0677">Repeat</keyword>
<dbReference type="PROSITE" id="PS50297">
    <property type="entry name" value="ANK_REP_REGION"/>
    <property type="match status" value="3"/>
</dbReference>
<dbReference type="GeneID" id="25838745"/>
<dbReference type="HOGENOM" id="CLU_760779_0_0_1"/>
<dbReference type="Gene3D" id="1.25.40.20">
    <property type="entry name" value="Ankyrin repeat-containing domain"/>
    <property type="match status" value="4"/>
</dbReference>
<dbReference type="InterPro" id="IPR036770">
    <property type="entry name" value="Ankyrin_rpt-contain_sf"/>
</dbReference>
<dbReference type="PRINTS" id="PR01415">
    <property type="entry name" value="ANKYRIN"/>
</dbReference>
<dbReference type="SUPFAM" id="SSF48403">
    <property type="entry name" value="Ankyrin repeat"/>
    <property type="match status" value="1"/>
</dbReference>
<name>N4WN60_COCH4</name>
<feature type="repeat" description="ANK" evidence="4">
    <location>
        <begin position="153"/>
        <end position="185"/>
    </location>
</feature>
<evidence type="ECO:0000256" key="1">
    <source>
        <dbReference type="ARBA" id="ARBA00012210"/>
    </source>
</evidence>
<keyword evidence="6" id="KW-1185">Reference proteome</keyword>
<dbReference type="InterPro" id="IPR002110">
    <property type="entry name" value="Ankyrin_rpt"/>
</dbReference>
<dbReference type="PROSITE" id="PS50088">
    <property type="entry name" value="ANK_REPEAT"/>
    <property type="match status" value="4"/>
</dbReference>
<feature type="repeat" description="ANK" evidence="4">
    <location>
        <begin position="228"/>
        <end position="260"/>
    </location>
</feature>
<dbReference type="PANTHER" id="PTHR24161">
    <property type="entry name" value="ANK_REP_REGION DOMAIN-CONTAINING PROTEIN-RELATED"/>
    <property type="match status" value="1"/>
</dbReference>
<dbReference type="OrthoDB" id="5431422at2759"/>
<dbReference type="Pfam" id="PF13637">
    <property type="entry name" value="Ank_4"/>
    <property type="match status" value="1"/>
</dbReference>
<dbReference type="AlphaFoldDB" id="N4WN60"/>
<dbReference type="GO" id="GO:0019706">
    <property type="term" value="F:protein-cysteine S-palmitoyltransferase activity"/>
    <property type="evidence" value="ECO:0007669"/>
    <property type="project" value="UniProtKB-EC"/>
</dbReference>
<evidence type="ECO:0000313" key="5">
    <source>
        <dbReference type="EMBL" id="ENI00845.1"/>
    </source>
</evidence>
<keyword evidence="3 4" id="KW-0040">ANK repeat</keyword>
<gene>
    <name evidence="5" type="ORF">COCC4DRAFT_149526</name>
</gene>
<reference evidence="5 6" key="1">
    <citation type="journal article" date="2012" name="PLoS Pathog.">
        <title>Diverse lifestyles and strategies of plant pathogenesis encoded in the genomes of eighteen Dothideomycetes fungi.</title>
        <authorList>
            <person name="Ohm R.A."/>
            <person name="Feau N."/>
            <person name="Henrissat B."/>
            <person name="Schoch C.L."/>
            <person name="Horwitz B.A."/>
            <person name="Barry K.W."/>
            <person name="Condon B.J."/>
            <person name="Copeland A.C."/>
            <person name="Dhillon B."/>
            <person name="Glaser F."/>
            <person name="Hesse C.N."/>
            <person name="Kosti I."/>
            <person name="LaButti K."/>
            <person name="Lindquist E.A."/>
            <person name="Lucas S."/>
            <person name="Salamov A.A."/>
            <person name="Bradshaw R.E."/>
            <person name="Ciuffetti L."/>
            <person name="Hamelin R.C."/>
            <person name="Kema G.H.J."/>
            <person name="Lawrence C."/>
            <person name="Scott J.A."/>
            <person name="Spatafora J.W."/>
            <person name="Turgeon B.G."/>
            <person name="de Wit P.J.G.M."/>
            <person name="Zhong S."/>
            <person name="Goodwin S.B."/>
            <person name="Grigoriev I.V."/>
        </authorList>
    </citation>
    <scope>NUCLEOTIDE SEQUENCE [LARGE SCALE GENOMIC DNA]</scope>
    <source>
        <strain evidence="6">C4 / ATCC 48331 / race T</strain>
    </source>
</reference>
<dbReference type="EMBL" id="KB733471">
    <property type="protein sequence ID" value="ENI00845.1"/>
    <property type="molecule type" value="Genomic_DNA"/>
</dbReference>
<evidence type="ECO:0000256" key="2">
    <source>
        <dbReference type="ARBA" id="ARBA00022737"/>
    </source>
</evidence>
<protein>
    <recommendedName>
        <fullName evidence="1">protein S-acyltransferase</fullName>
        <ecNumber evidence="1">2.3.1.225</ecNumber>
    </recommendedName>
</protein>
<dbReference type="Proteomes" id="UP000012338">
    <property type="component" value="Unassembled WGS sequence"/>
</dbReference>
<feature type="repeat" description="ANK" evidence="4">
    <location>
        <begin position="261"/>
        <end position="302"/>
    </location>
</feature>
<dbReference type="RefSeq" id="XP_014074754.1">
    <property type="nucleotide sequence ID" value="XM_014219279.1"/>
</dbReference>
<dbReference type="Pfam" id="PF12796">
    <property type="entry name" value="Ank_2"/>
    <property type="match status" value="2"/>
</dbReference>
<dbReference type="PANTHER" id="PTHR24161:SF85">
    <property type="entry name" value="PALMITOYLTRANSFERASE HIP14"/>
    <property type="match status" value="1"/>
</dbReference>
<dbReference type="SMART" id="SM00248">
    <property type="entry name" value="ANK"/>
    <property type="match status" value="7"/>
</dbReference>
<feature type="repeat" description="ANK" evidence="4">
    <location>
        <begin position="58"/>
        <end position="90"/>
    </location>
</feature>
<evidence type="ECO:0000313" key="6">
    <source>
        <dbReference type="Proteomes" id="UP000012338"/>
    </source>
</evidence>
<proteinExistence type="predicted"/>
<dbReference type="EC" id="2.3.1.225" evidence="1"/>
<sequence>MVGLSHQDIVECDDLHVIEPWPLHDFDLPLFKAAYRGDDAQVTFLVASGVDVNARSKCNLTPLQLAIHGDQADTVRTLLSAGADATIQEEIEPVSMLHVDAINRAAWLAFINAGAKATTKDADLDTPLHFAGNRCFAELLFKFGADLFAKDHDGFMPLHMACRDRRLDVAEFLLLKGAAVDATTTTKQWTPLLLATYPRRNDTDTERHEKLVKLLLSHGANVQATTSDGQTVLHNAAHAGNLDLVKYVVEHGVNVNAITSNGETALHLVGHYLSPFAPQIAQRLAITHFLLENGAEINARDQTGSTPLHASWSCAHHFSHSPDMFSLFLKKGADRLATDGQMRTPIDLIDRERWMLDEDGFVCLKPKPAPILSTRGGRGGWRGRGRGRED</sequence>
<accession>N4WN60</accession>
<evidence type="ECO:0000256" key="4">
    <source>
        <dbReference type="PROSITE-ProRule" id="PRU00023"/>
    </source>
</evidence>
<organism evidence="5 6">
    <name type="scientific">Cochliobolus heterostrophus (strain C4 / ATCC 48331 / race T)</name>
    <name type="common">Southern corn leaf blight fungus</name>
    <name type="synonym">Bipolaris maydis</name>
    <dbReference type="NCBI Taxonomy" id="665024"/>
    <lineage>
        <taxon>Eukaryota</taxon>
        <taxon>Fungi</taxon>
        <taxon>Dikarya</taxon>
        <taxon>Ascomycota</taxon>
        <taxon>Pezizomycotina</taxon>
        <taxon>Dothideomycetes</taxon>
        <taxon>Pleosporomycetidae</taxon>
        <taxon>Pleosporales</taxon>
        <taxon>Pleosporineae</taxon>
        <taxon>Pleosporaceae</taxon>
        <taxon>Bipolaris</taxon>
    </lineage>
</organism>
<evidence type="ECO:0000256" key="3">
    <source>
        <dbReference type="ARBA" id="ARBA00023043"/>
    </source>
</evidence>